<feature type="signal peptide" evidence="1">
    <location>
        <begin position="1"/>
        <end position="21"/>
    </location>
</feature>
<evidence type="ECO:0000256" key="1">
    <source>
        <dbReference type="SAM" id="SignalP"/>
    </source>
</evidence>
<name>K3YNB9_SETIT</name>
<reference evidence="3" key="1">
    <citation type="journal article" date="2012" name="Nat. Biotechnol.">
        <title>Reference genome sequence of the model plant Setaria.</title>
        <authorList>
            <person name="Bennetzen J.L."/>
            <person name="Schmutz J."/>
            <person name="Wang H."/>
            <person name="Percifield R."/>
            <person name="Hawkins J."/>
            <person name="Pontaroli A.C."/>
            <person name="Estep M."/>
            <person name="Feng L."/>
            <person name="Vaughn J.N."/>
            <person name="Grimwood J."/>
            <person name="Jenkins J."/>
            <person name="Barry K."/>
            <person name="Lindquist E."/>
            <person name="Hellsten U."/>
            <person name="Deshpande S."/>
            <person name="Wang X."/>
            <person name="Wu X."/>
            <person name="Mitros T."/>
            <person name="Triplett J."/>
            <person name="Yang X."/>
            <person name="Ye C.Y."/>
            <person name="Mauro-Herrera M."/>
            <person name="Wang L."/>
            <person name="Li P."/>
            <person name="Sharma M."/>
            <person name="Sharma R."/>
            <person name="Ronald P.C."/>
            <person name="Panaud O."/>
            <person name="Kellogg E.A."/>
            <person name="Brutnell T.P."/>
            <person name="Doust A.N."/>
            <person name="Tuskan G.A."/>
            <person name="Rokhsar D."/>
            <person name="Devos K.M."/>
        </authorList>
    </citation>
    <scope>NUCLEOTIDE SEQUENCE [LARGE SCALE GENOMIC DNA]</scope>
    <source>
        <strain evidence="3">cv. Yugu1</strain>
    </source>
</reference>
<dbReference type="HOGENOM" id="CLU_2871901_0_0_1"/>
<dbReference type="Gramene" id="KQL01548">
    <property type="protein sequence ID" value="KQL01548"/>
    <property type="gene ID" value="SETIT_015759mg"/>
</dbReference>
<proteinExistence type="predicted"/>
<dbReference type="InParanoid" id="K3YNB9"/>
<dbReference type="AlphaFoldDB" id="K3YNB9"/>
<evidence type="ECO:0000313" key="3">
    <source>
        <dbReference type="Proteomes" id="UP000004995"/>
    </source>
</evidence>
<dbReference type="Proteomes" id="UP000004995">
    <property type="component" value="Unassembled WGS sequence"/>
</dbReference>
<reference evidence="2" key="2">
    <citation type="submission" date="2018-08" db="UniProtKB">
        <authorList>
            <consortium name="EnsemblPlants"/>
        </authorList>
    </citation>
    <scope>IDENTIFICATION</scope>
    <source>
        <strain evidence="2">Yugu1</strain>
    </source>
</reference>
<sequence length="64" mass="6806">MSHDWALTASVSRATVLVLLGLPLNAGFLTGAGDAACPLCMHWGTCPFHKASICMCFFYRVSGT</sequence>
<accession>K3YNB9</accession>
<dbReference type="EnsemblPlants" id="KQL01548">
    <property type="protein sequence ID" value="KQL01548"/>
    <property type="gene ID" value="SETIT_015759mg"/>
</dbReference>
<keyword evidence="3" id="KW-1185">Reference proteome</keyword>
<organism evidence="2 3">
    <name type="scientific">Setaria italica</name>
    <name type="common">Foxtail millet</name>
    <name type="synonym">Panicum italicum</name>
    <dbReference type="NCBI Taxonomy" id="4555"/>
    <lineage>
        <taxon>Eukaryota</taxon>
        <taxon>Viridiplantae</taxon>
        <taxon>Streptophyta</taxon>
        <taxon>Embryophyta</taxon>
        <taxon>Tracheophyta</taxon>
        <taxon>Spermatophyta</taxon>
        <taxon>Magnoliopsida</taxon>
        <taxon>Liliopsida</taxon>
        <taxon>Poales</taxon>
        <taxon>Poaceae</taxon>
        <taxon>PACMAD clade</taxon>
        <taxon>Panicoideae</taxon>
        <taxon>Panicodae</taxon>
        <taxon>Paniceae</taxon>
        <taxon>Cenchrinae</taxon>
        <taxon>Setaria</taxon>
    </lineage>
</organism>
<feature type="chain" id="PRO_5010126979" description="Secreted protein" evidence="1">
    <location>
        <begin position="22"/>
        <end position="64"/>
    </location>
</feature>
<dbReference type="EMBL" id="AGNK02003764">
    <property type="status" value="NOT_ANNOTATED_CDS"/>
    <property type="molecule type" value="Genomic_DNA"/>
</dbReference>
<protein>
    <recommendedName>
        <fullName evidence="4">Secreted protein</fullName>
    </recommendedName>
</protein>
<evidence type="ECO:0008006" key="4">
    <source>
        <dbReference type="Google" id="ProtNLM"/>
    </source>
</evidence>
<keyword evidence="1" id="KW-0732">Signal</keyword>
<evidence type="ECO:0000313" key="2">
    <source>
        <dbReference type="EnsemblPlants" id="KQL01548"/>
    </source>
</evidence>